<dbReference type="InterPro" id="IPR009188">
    <property type="entry name" value="NiFe-hyd_mat_HypX/HoxX"/>
</dbReference>
<dbReference type="Pfam" id="PF00551">
    <property type="entry name" value="Formyl_trans_N"/>
    <property type="match status" value="1"/>
</dbReference>
<dbReference type="Pfam" id="PF02911">
    <property type="entry name" value="Formyl_trans_C"/>
    <property type="match status" value="1"/>
</dbReference>
<dbReference type="EMBL" id="CP010519">
    <property type="protein sequence ID" value="AJE83800.1"/>
    <property type="molecule type" value="Genomic_DNA"/>
</dbReference>
<dbReference type="KEGG" id="sals:SLNWT_3424"/>
<protein>
    <submittedName>
        <fullName evidence="4">Hydrogenase maturation</fullName>
    </submittedName>
</protein>
<dbReference type="SUPFAM" id="SSF50486">
    <property type="entry name" value="FMT C-terminal domain-like"/>
    <property type="match status" value="1"/>
</dbReference>
<evidence type="ECO:0000313" key="5">
    <source>
        <dbReference type="Proteomes" id="UP000031523"/>
    </source>
</evidence>
<dbReference type="PANTHER" id="PTHR43388">
    <property type="entry name" value="HYDROGENASE MATURATION FACTOR HOXX"/>
    <property type="match status" value="1"/>
</dbReference>
<dbReference type="Pfam" id="PF00378">
    <property type="entry name" value="ECH_1"/>
    <property type="match status" value="1"/>
</dbReference>
<sequence>MFVLLVASAFNSLCQRMYAELTDHGHRVDVVLASHGEEAVRAAVRETAPQLIVAPMLRTPLPEDIWSACPCLIVHPGPLGDRGPSALDWALHTGARRWGVTVLQAGAELDAGDVWAEVPFDVPPVSKSDLYRGEASDAAVRAVLLAVERFAGGSHRPQPQSGAGADSVQVVWRDWFRQAQRRIDWSADPTGTVVRKLRAADSQPGVLDALHGEEFYLHGGWPEDRLRGEPGELLATRAGAVCRATVDGAVWIPELRARRMPGGPRTFKLPAALALGEAADALPPMPAALELPAHRRTWSDIRYRQDGTIGYLWFGFPGGAMSTAHCRRLLAAYRFALTRPTDVLVLGAPRDFFSNGIHLGVIEHAADPGQESWANINAMDDLVEAILRTTDRMVVAALGGNAAAGGALLALAADEVWCRGGAVLNPHYRRMGLYGSEFWTYTLPRRVGPAMAAELMERAEPVTAVSALRLGLADRLFPVAPEDFPYEVEQLAAALAGSLDLHRRISDKAAARQRDETARPLADYRREELEHMRRTFFDPEAPYHALRTAFVHKTPGTGSPRPLAGSGSGPMALPGALRVAAPVG</sequence>
<dbReference type="Proteomes" id="UP000031523">
    <property type="component" value="Chromosome"/>
</dbReference>
<dbReference type="InterPro" id="IPR047180">
    <property type="entry name" value="HoxX-like"/>
</dbReference>
<feature type="domain" description="Formyl transferase C-terminal" evidence="3">
    <location>
        <begin position="178"/>
        <end position="257"/>
    </location>
</feature>
<dbReference type="CDD" id="cd06558">
    <property type="entry name" value="crotonase-like"/>
    <property type="match status" value="1"/>
</dbReference>
<keyword evidence="5" id="KW-1185">Reference proteome</keyword>
<dbReference type="PANTHER" id="PTHR43388:SF1">
    <property type="entry name" value="HYDROGENASE MATURATION FACTOR HOXX"/>
    <property type="match status" value="1"/>
</dbReference>
<name>A0A0B5EX42_STRA4</name>
<dbReference type="Gene3D" id="3.40.50.12230">
    <property type="match status" value="1"/>
</dbReference>
<dbReference type="CDD" id="cd08701">
    <property type="entry name" value="FMT_C_HypX"/>
    <property type="match status" value="1"/>
</dbReference>
<dbReference type="PIRSF" id="PIRSF006787">
    <property type="entry name" value="Hydrgn_mat_HoxX"/>
    <property type="match status" value="1"/>
</dbReference>
<evidence type="ECO:0000259" key="2">
    <source>
        <dbReference type="Pfam" id="PF00551"/>
    </source>
</evidence>
<dbReference type="SUPFAM" id="SSF52096">
    <property type="entry name" value="ClpP/crotonase"/>
    <property type="match status" value="1"/>
</dbReference>
<gene>
    <name evidence="4" type="ORF">SLNWT_3424</name>
</gene>
<dbReference type="InterPro" id="IPR036477">
    <property type="entry name" value="Formyl_transf_N_sf"/>
</dbReference>
<dbReference type="InterPro" id="IPR011034">
    <property type="entry name" value="Formyl_transferase-like_C_sf"/>
</dbReference>
<dbReference type="AlphaFoldDB" id="A0A0B5EX42"/>
<dbReference type="InterPro" id="IPR029045">
    <property type="entry name" value="ClpP/crotonase-like_dom_sf"/>
</dbReference>
<dbReference type="SUPFAM" id="SSF53328">
    <property type="entry name" value="Formyltransferase"/>
    <property type="match status" value="1"/>
</dbReference>
<organism evidence="4 5">
    <name type="scientific">Streptomyces albus (strain ATCC 21838 / DSM 41398 / FERM P-419 / JCM 4703 / NBRC 107858)</name>
    <dbReference type="NCBI Taxonomy" id="1081613"/>
    <lineage>
        <taxon>Bacteria</taxon>
        <taxon>Bacillati</taxon>
        <taxon>Actinomycetota</taxon>
        <taxon>Actinomycetes</taxon>
        <taxon>Kitasatosporales</taxon>
        <taxon>Streptomycetaceae</taxon>
        <taxon>Streptomyces</taxon>
    </lineage>
</organism>
<accession>A0A0B5EX42</accession>
<dbReference type="InterPro" id="IPR001753">
    <property type="entry name" value="Enoyl-CoA_hydra/iso"/>
</dbReference>
<dbReference type="Gene3D" id="3.90.226.10">
    <property type="entry name" value="2-enoyl-CoA Hydratase, Chain A, domain 1"/>
    <property type="match status" value="1"/>
</dbReference>
<evidence type="ECO:0000313" key="4">
    <source>
        <dbReference type="EMBL" id="AJE83800.1"/>
    </source>
</evidence>
<dbReference type="InterPro" id="IPR005793">
    <property type="entry name" value="Formyl_trans_C"/>
</dbReference>
<feature type="region of interest" description="Disordered" evidence="1">
    <location>
        <begin position="553"/>
        <end position="572"/>
    </location>
</feature>
<evidence type="ECO:0000259" key="3">
    <source>
        <dbReference type="Pfam" id="PF02911"/>
    </source>
</evidence>
<dbReference type="InterPro" id="IPR002376">
    <property type="entry name" value="Formyl_transf_N"/>
</dbReference>
<dbReference type="CDD" id="cd08650">
    <property type="entry name" value="FMT_core_HypX_N"/>
    <property type="match status" value="1"/>
</dbReference>
<evidence type="ECO:0000256" key="1">
    <source>
        <dbReference type="SAM" id="MobiDB-lite"/>
    </source>
</evidence>
<feature type="domain" description="Formyl transferase N-terminal" evidence="2">
    <location>
        <begin position="34"/>
        <end position="125"/>
    </location>
</feature>
<reference evidence="4 5" key="1">
    <citation type="submission" date="2015-01" db="EMBL/GenBank/DDBJ databases">
        <title>Enhanced salinomycin production by adjusting the supply of polyketide extender units in Streptomyce albus DSM 41398.</title>
        <authorList>
            <person name="Lu C."/>
        </authorList>
    </citation>
    <scope>NUCLEOTIDE SEQUENCE [LARGE SCALE GENOMIC DNA]</scope>
    <source>
        <strain evidence="5">ATCC 21838 / DSM 41398 / FERM P-419 / JCM 4703 / NBRC 107858</strain>
    </source>
</reference>
<dbReference type="GO" id="GO:0003824">
    <property type="term" value="F:catalytic activity"/>
    <property type="evidence" value="ECO:0007669"/>
    <property type="project" value="InterPro"/>
</dbReference>
<proteinExistence type="predicted"/>